<feature type="transmembrane region" description="Helical" evidence="5">
    <location>
        <begin position="363"/>
        <end position="383"/>
    </location>
</feature>
<feature type="transmembrane region" description="Helical" evidence="5">
    <location>
        <begin position="94"/>
        <end position="112"/>
    </location>
</feature>
<dbReference type="GO" id="GO:0016874">
    <property type="term" value="F:ligase activity"/>
    <property type="evidence" value="ECO:0007669"/>
    <property type="project" value="UniProtKB-KW"/>
</dbReference>
<organism evidence="7 8">
    <name type="scientific">Pseudohoeflea coraliihabitans</name>
    <dbReference type="NCBI Taxonomy" id="2860393"/>
    <lineage>
        <taxon>Bacteria</taxon>
        <taxon>Pseudomonadati</taxon>
        <taxon>Pseudomonadota</taxon>
        <taxon>Alphaproteobacteria</taxon>
        <taxon>Hyphomicrobiales</taxon>
        <taxon>Rhizobiaceae</taxon>
        <taxon>Pseudohoeflea</taxon>
    </lineage>
</organism>
<keyword evidence="3 5" id="KW-1133">Transmembrane helix</keyword>
<evidence type="ECO:0000259" key="6">
    <source>
        <dbReference type="Pfam" id="PF04932"/>
    </source>
</evidence>
<name>A0ABS6WRK0_9HYPH</name>
<dbReference type="InterPro" id="IPR051533">
    <property type="entry name" value="WaaL-like"/>
</dbReference>
<feature type="transmembrane region" description="Helical" evidence="5">
    <location>
        <begin position="192"/>
        <end position="212"/>
    </location>
</feature>
<evidence type="ECO:0000256" key="4">
    <source>
        <dbReference type="ARBA" id="ARBA00023136"/>
    </source>
</evidence>
<keyword evidence="7" id="KW-0436">Ligase</keyword>
<dbReference type="RefSeq" id="WP_219202893.1">
    <property type="nucleotide sequence ID" value="NZ_JAHWQX010000004.1"/>
</dbReference>
<feature type="transmembrane region" description="Helical" evidence="5">
    <location>
        <begin position="243"/>
        <end position="262"/>
    </location>
</feature>
<evidence type="ECO:0000313" key="8">
    <source>
        <dbReference type="Proteomes" id="UP001430804"/>
    </source>
</evidence>
<evidence type="ECO:0000256" key="5">
    <source>
        <dbReference type="SAM" id="Phobius"/>
    </source>
</evidence>
<dbReference type="PANTHER" id="PTHR37422">
    <property type="entry name" value="TEICHURONIC ACID BIOSYNTHESIS PROTEIN TUAE"/>
    <property type="match status" value="1"/>
</dbReference>
<feature type="transmembrane region" description="Helical" evidence="5">
    <location>
        <begin position="395"/>
        <end position="417"/>
    </location>
</feature>
<dbReference type="PANTHER" id="PTHR37422:SF21">
    <property type="entry name" value="EXOQ-LIKE PROTEIN"/>
    <property type="match status" value="1"/>
</dbReference>
<feature type="transmembrane region" description="Helical" evidence="5">
    <location>
        <begin position="269"/>
        <end position="291"/>
    </location>
</feature>
<feature type="transmembrane region" description="Helical" evidence="5">
    <location>
        <begin position="149"/>
        <end position="172"/>
    </location>
</feature>
<comment type="subcellular location">
    <subcellularLocation>
        <location evidence="1">Membrane</location>
        <topology evidence="1">Multi-pass membrane protein</topology>
    </subcellularLocation>
</comment>
<proteinExistence type="predicted"/>
<sequence length="458" mass="49516">MTYPGARARPDILANYRIRRADMISPPLMRLVALTLSIAGLALILISLRPFVAISMSGDISSDGDPLKQVGFMAAGAISLAGLLTLASPRVLRSLFSPSLLALAAVIGFSVLRAPDMMETARSLGLTVIGMMITFTVVALPRGERDLRLVLASVSLLVLAISYAGVALLPHLAVHGYDAYEPQHAGLWRGLFSHKNIAGPVISVIAIFGIYLFRSGLRLIGAITFIAAYYFVIQTGSKTTSGFLPLAVFIVAMGTLTGRAWVAIALHLIAFTGALVLTLGSAFNARIFALAHSVLGDGTFTGRTSLWEFNLSMIPQRLWFGYGYDDFWLTSTVRGLDKPFWAAWDYRFIVHGHQNYLDAINNLGVIGGGIVIFVLFITPLYNYAKARRIAGNQKLADMFATIIIFLSLMGLLETFFLRRIDPIWAMQSLAIFGLHLAARFAFNPRPAGAGASGGATAR</sequence>
<reference evidence="7" key="1">
    <citation type="submission" date="2021-07" db="EMBL/GenBank/DDBJ databases">
        <title>Pseudohoeflea marina sp. nov. a polyhydroxyalcanoate-producing bacterium.</title>
        <authorList>
            <person name="Zheng W."/>
            <person name="Yu S."/>
            <person name="Huang Y."/>
        </authorList>
    </citation>
    <scope>NUCLEOTIDE SEQUENCE</scope>
    <source>
        <strain evidence="7">DP4N28-3</strain>
    </source>
</reference>
<feature type="transmembrane region" description="Helical" evidence="5">
    <location>
        <begin position="124"/>
        <end position="142"/>
    </location>
</feature>
<evidence type="ECO:0000256" key="1">
    <source>
        <dbReference type="ARBA" id="ARBA00004141"/>
    </source>
</evidence>
<feature type="transmembrane region" description="Helical" evidence="5">
    <location>
        <begin position="28"/>
        <end position="49"/>
    </location>
</feature>
<keyword evidence="4 5" id="KW-0472">Membrane</keyword>
<evidence type="ECO:0000256" key="2">
    <source>
        <dbReference type="ARBA" id="ARBA00022692"/>
    </source>
</evidence>
<feature type="domain" description="O-antigen ligase-related" evidence="6">
    <location>
        <begin position="225"/>
        <end position="370"/>
    </location>
</feature>
<dbReference type="InterPro" id="IPR007016">
    <property type="entry name" value="O-antigen_ligase-rel_domated"/>
</dbReference>
<feature type="transmembrane region" description="Helical" evidence="5">
    <location>
        <begin position="219"/>
        <end position="237"/>
    </location>
</feature>
<accession>A0ABS6WRK0</accession>
<comment type="caution">
    <text evidence="7">The sequence shown here is derived from an EMBL/GenBank/DDBJ whole genome shotgun (WGS) entry which is preliminary data.</text>
</comment>
<gene>
    <name evidence="7" type="ORF">KY465_15055</name>
</gene>
<keyword evidence="8" id="KW-1185">Reference proteome</keyword>
<evidence type="ECO:0000313" key="7">
    <source>
        <dbReference type="EMBL" id="MBW3098601.1"/>
    </source>
</evidence>
<dbReference type="Pfam" id="PF04932">
    <property type="entry name" value="Wzy_C"/>
    <property type="match status" value="1"/>
</dbReference>
<dbReference type="EMBL" id="JAHWQX010000004">
    <property type="protein sequence ID" value="MBW3098601.1"/>
    <property type="molecule type" value="Genomic_DNA"/>
</dbReference>
<protein>
    <submittedName>
        <fullName evidence="7">O-antigen ligase family protein</fullName>
    </submittedName>
</protein>
<dbReference type="Proteomes" id="UP001430804">
    <property type="component" value="Unassembled WGS sequence"/>
</dbReference>
<evidence type="ECO:0000256" key="3">
    <source>
        <dbReference type="ARBA" id="ARBA00022989"/>
    </source>
</evidence>
<feature type="transmembrane region" description="Helical" evidence="5">
    <location>
        <begin position="69"/>
        <end position="87"/>
    </location>
</feature>
<keyword evidence="2 5" id="KW-0812">Transmembrane</keyword>